<accession>A0AAI8VHU8</accession>
<feature type="compositionally biased region" description="Low complexity" evidence="1">
    <location>
        <begin position="312"/>
        <end position="335"/>
    </location>
</feature>
<protein>
    <submittedName>
        <fullName evidence="2">Uu.00g122200.m01.CDS01</fullName>
    </submittedName>
</protein>
<evidence type="ECO:0000313" key="3">
    <source>
        <dbReference type="Proteomes" id="UP001295740"/>
    </source>
</evidence>
<reference evidence="2" key="1">
    <citation type="submission" date="2023-10" db="EMBL/GenBank/DDBJ databases">
        <authorList>
            <person name="Hackl T."/>
        </authorList>
    </citation>
    <scope>NUCLEOTIDE SEQUENCE</scope>
</reference>
<dbReference type="Proteomes" id="UP001295740">
    <property type="component" value="Unassembled WGS sequence"/>
</dbReference>
<feature type="compositionally biased region" description="Basic and acidic residues" evidence="1">
    <location>
        <begin position="355"/>
        <end position="365"/>
    </location>
</feature>
<evidence type="ECO:0000313" key="2">
    <source>
        <dbReference type="EMBL" id="CAJ2504826.1"/>
    </source>
</evidence>
<feature type="region of interest" description="Disordered" evidence="1">
    <location>
        <begin position="163"/>
        <end position="212"/>
    </location>
</feature>
<proteinExistence type="predicted"/>
<feature type="region of interest" description="Disordered" evidence="1">
    <location>
        <begin position="481"/>
        <end position="503"/>
    </location>
</feature>
<organism evidence="2 3">
    <name type="scientific">Anthostomella pinea</name>
    <dbReference type="NCBI Taxonomy" id="933095"/>
    <lineage>
        <taxon>Eukaryota</taxon>
        <taxon>Fungi</taxon>
        <taxon>Dikarya</taxon>
        <taxon>Ascomycota</taxon>
        <taxon>Pezizomycotina</taxon>
        <taxon>Sordariomycetes</taxon>
        <taxon>Xylariomycetidae</taxon>
        <taxon>Xylariales</taxon>
        <taxon>Xylariaceae</taxon>
        <taxon>Anthostomella</taxon>
    </lineage>
</organism>
<name>A0AAI8VHU8_9PEZI</name>
<feature type="region of interest" description="Disordered" evidence="1">
    <location>
        <begin position="291"/>
        <end position="340"/>
    </location>
</feature>
<evidence type="ECO:0000256" key="1">
    <source>
        <dbReference type="SAM" id="MobiDB-lite"/>
    </source>
</evidence>
<comment type="caution">
    <text evidence="2">The sequence shown here is derived from an EMBL/GenBank/DDBJ whole genome shotgun (WGS) entry which is preliminary data.</text>
</comment>
<sequence length="624" mass="67868">MAQPYDMVEGEGVNGSARPLEPLVTECQQACAAAPPASTCADPKSQDTPKTGWAMSFFTRNEHVPKHHHVCPKAFTGQVGTGNSQEPRSPLLGAPAEDENAISSSLAPSLDHVISAVPVVAARRWSLVDLDDQAPSSPKVAPLNMEPGLDRQGVEGILSNIRANLSDKRHNDCPQRTSIARASNENRVPSPRASSDLDTTNNDRPRQPASLTDSYLVTTTDIAGILDIVIAGIRNTHVESSSAACLSLLLPRETQSKPKIKAIVPGRPNIVDPVTTFSSVQPSFSLTGCSESATETLDRDNAQGPNAIATGSETASPSVSVSASRHFSSSATSPRGTKRVSFDLDSVHEEMGTMAERFQRGERRSSSAPVPEASAREQPKRAISARSMTSFPKLLSRTCTDEWLTPATLLKHQKGDGDPRDTTMSSDLYQHGVDAHFGTVQAHLPVLEESPMPSPPFMQTSPFEEVGRYEANSKRLGRALGSLSHRRRSSFKPAPSSDQAQNEGLLDKLRRYSFMPLLEQTPGGIRGASPPHPPLERTWTELPDRERKRSSKEMLQDILDNVYSPPNRSSDSSSGTRKGKAPERASQDRSRMTCTSCPEDAMPHVCTDDQFTPWSEHEDFQWDE</sequence>
<keyword evidence="3" id="KW-1185">Reference proteome</keyword>
<feature type="region of interest" description="Disordered" evidence="1">
    <location>
        <begin position="355"/>
        <end position="386"/>
    </location>
</feature>
<feature type="region of interest" description="Disordered" evidence="1">
    <location>
        <begin position="520"/>
        <end position="624"/>
    </location>
</feature>
<dbReference type="AlphaFoldDB" id="A0AAI8VHU8"/>
<feature type="compositionally biased region" description="Polar residues" evidence="1">
    <location>
        <begin position="174"/>
        <end position="200"/>
    </location>
</feature>
<feature type="compositionally biased region" description="Basic and acidic residues" evidence="1">
    <location>
        <begin position="580"/>
        <end position="591"/>
    </location>
</feature>
<gene>
    <name evidence="2" type="ORF">KHLLAP_LOCUS5294</name>
</gene>
<feature type="compositionally biased region" description="Basic and acidic residues" evidence="1">
    <location>
        <begin position="534"/>
        <end position="555"/>
    </location>
</feature>
<dbReference type="EMBL" id="CAUWAG010000007">
    <property type="protein sequence ID" value="CAJ2504826.1"/>
    <property type="molecule type" value="Genomic_DNA"/>
</dbReference>
<feature type="compositionally biased region" description="Basic and acidic residues" evidence="1">
    <location>
        <begin position="615"/>
        <end position="624"/>
    </location>
</feature>